<accession>A0AAV0Y0Z9</accession>
<keyword evidence="2" id="KW-1185">Reference proteome</keyword>
<comment type="caution">
    <text evidence="1">The sequence shown here is derived from an EMBL/GenBank/DDBJ whole genome shotgun (WGS) entry which is preliminary data.</text>
</comment>
<evidence type="ECO:0000313" key="2">
    <source>
        <dbReference type="Proteomes" id="UP001160148"/>
    </source>
</evidence>
<reference evidence="1 2" key="1">
    <citation type="submission" date="2023-01" db="EMBL/GenBank/DDBJ databases">
        <authorList>
            <person name="Whitehead M."/>
        </authorList>
    </citation>
    <scope>NUCLEOTIDE SEQUENCE [LARGE SCALE GENOMIC DNA]</scope>
</reference>
<dbReference type="PANTHER" id="PTHR31025">
    <property type="entry name" value="SI:CH211-196P9.1-RELATED"/>
    <property type="match status" value="1"/>
</dbReference>
<gene>
    <name evidence="1" type="ORF">MEUPH1_LOCUS27690</name>
</gene>
<dbReference type="EMBL" id="CARXXK010001146">
    <property type="protein sequence ID" value="CAI6374026.1"/>
    <property type="molecule type" value="Genomic_DNA"/>
</dbReference>
<dbReference type="AlphaFoldDB" id="A0AAV0Y0Z9"/>
<evidence type="ECO:0008006" key="3">
    <source>
        <dbReference type="Google" id="ProtNLM"/>
    </source>
</evidence>
<organism evidence="1 2">
    <name type="scientific">Macrosiphum euphorbiae</name>
    <name type="common">potato aphid</name>
    <dbReference type="NCBI Taxonomy" id="13131"/>
    <lineage>
        <taxon>Eukaryota</taxon>
        <taxon>Metazoa</taxon>
        <taxon>Ecdysozoa</taxon>
        <taxon>Arthropoda</taxon>
        <taxon>Hexapoda</taxon>
        <taxon>Insecta</taxon>
        <taxon>Pterygota</taxon>
        <taxon>Neoptera</taxon>
        <taxon>Paraneoptera</taxon>
        <taxon>Hemiptera</taxon>
        <taxon>Sternorrhyncha</taxon>
        <taxon>Aphidomorpha</taxon>
        <taxon>Aphidoidea</taxon>
        <taxon>Aphididae</taxon>
        <taxon>Macrosiphini</taxon>
        <taxon>Macrosiphum</taxon>
    </lineage>
</organism>
<sequence>MDERDEGTNEFSSDLFNTSNIDNLVLFQNVNEPHSSSNNDWSKITEQESYSLWLLLSEWRLSYLYKTCIDSMIDLECLRYITTAQCEKLLKNYPLGVQIKFERYLTNWKKDNPVLNELLELQSVGQNISNEIPIKIPETSITVTKPLLSLCEILESSSQGHLVLANYKKYGSLNDACRLILVDMVIKTAIKEDVIMTVKTAEQISDQIVAAFPKEVKDYYFMREGSKAPKGKLYAKYHNVVRNLKNGGLIESTKRPKPSNVEMSNVRHMINFDSETDIDQYLNSLNHDNCTFNEIEVIWKATVKYRLNYIKNSQSTTETLKHWSSYKLPAGYKLIDIDFNMLYPSASNLLTIYPDVSSKLMELLKLKIKDSQSLKLLDEILEKNLLENGRDACIFHLLHAVFIPTAKKSTRNEKGQKSIIKFSIRDSQQSFMINVDSVLQFEDIIARKKGLGIPIQPFIVIIGQLHEPKDIIVYFDDIKYKVLTIQRAVDVVFKLFHTFNLLYPDESYILWLFIQKFFYNIHIKSDQSHPIISLIISELNK</sequence>
<dbReference type="Proteomes" id="UP001160148">
    <property type="component" value="Unassembled WGS sequence"/>
</dbReference>
<proteinExistence type="predicted"/>
<protein>
    <recommendedName>
        <fullName evidence="3">DNA-directed DNA polymerase</fullName>
    </recommendedName>
</protein>
<name>A0AAV0Y0Z9_9HEMI</name>
<evidence type="ECO:0000313" key="1">
    <source>
        <dbReference type="EMBL" id="CAI6374026.1"/>
    </source>
</evidence>
<dbReference type="PANTHER" id="PTHR31025:SF9">
    <property type="entry name" value="SI:DKEY-286J15.1"/>
    <property type="match status" value="1"/>
</dbReference>